<dbReference type="Proteomes" id="UP000829999">
    <property type="component" value="Chromosome 11"/>
</dbReference>
<proteinExistence type="predicted"/>
<feature type="region of interest" description="Disordered" evidence="1">
    <location>
        <begin position="27"/>
        <end position="76"/>
    </location>
</feature>
<evidence type="ECO:0000313" key="4">
    <source>
        <dbReference type="RefSeq" id="XP_050552954.1"/>
    </source>
</evidence>
<feature type="chain" id="PRO_5040193574" evidence="2">
    <location>
        <begin position="25"/>
        <end position="76"/>
    </location>
</feature>
<sequence length="76" mass="7370">MYKQFVVVFVIAMMLGSTIQQSLSGNIGGTGSQEATGGVTGSGSGGLGPININGDFGKNGSESTSGEGNLGGSLGK</sequence>
<dbReference type="GeneID" id="118274491"/>
<evidence type="ECO:0000256" key="1">
    <source>
        <dbReference type="SAM" id="MobiDB-lite"/>
    </source>
</evidence>
<evidence type="ECO:0000256" key="2">
    <source>
        <dbReference type="SAM" id="SignalP"/>
    </source>
</evidence>
<evidence type="ECO:0000313" key="3">
    <source>
        <dbReference type="Proteomes" id="UP000829999"/>
    </source>
</evidence>
<organism evidence="3 4">
    <name type="scientific">Spodoptera frugiperda</name>
    <name type="common">Fall armyworm</name>
    <dbReference type="NCBI Taxonomy" id="7108"/>
    <lineage>
        <taxon>Eukaryota</taxon>
        <taxon>Metazoa</taxon>
        <taxon>Ecdysozoa</taxon>
        <taxon>Arthropoda</taxon>
        <taxon>Hexapoda</taxon>
        <taxon>Insecta</taxon>
        <taxon>Pterygota</taxon>
        <taxon>Neoptera</taxon>
        <taxon>Endopterygota</taxon>
        <taxon>Lepidoptera</taxon>
        <taxon>Glossata</taxon>
        <taxon>Ditrysia</taxon>
        <taxon>Noctuoidea</taxon>
        <taxon>Noctuidae</taxon>
        <taxon>Amphipyrinae</taxon>
        <taxon>Spodoptera</taxon>
    </lineage>
</organism>
<accession>A0A9R0DTG7</accession>
<reference evidence="4" key="1">
    <citation type="submission" date="2025-08" db="UniProtKB">
        <authorList>
            <consortium name="RefSeq"/>
        </authorList>
    </citation>
    <scope>IDENTIFICATION</scope>
    <source>
        <tissue evidence="4">Whole larval tissue</tissue>
    </source>
</reference>
<keyword evidence="2" id="KW-0732">Signal</keyword>
<dbReference type="AlphaFoldDB" id="A0A9R0DTG7"/>
<name>A0A9R0DTG7_SPOFR</name>
<feature type="compositionally biased region" description="Gly residues" evidence="1">
    <location>
        <begin position="38"/>
        <end position="48"/>
    </location>
</feature>
<keyword evidence="3" id="KW-1185">Reference proteome</keyword>
<feature type="signal peptide" evidence="2">
    <location>
        <begin position="1"/>
        <end position="24"/>
    </location>
</feature>
<gene>
    <name evidence="4" type="primary">LOC118274491</name>
</gene>
<dbReference type="RefSeq" id="XP_050552954.1">
    <property type="nucleotide sequence ID" value="XM_050696997.1"/>
</dbReference>
<protein>
    <submittedName>
        <fullName evidence="4">Uncharacterized PE-PGRS family protein PE_PGRS46-like</fullName>
    </submittedName>
</protein>